<evidence type="ECO:0000313" key="3">
    <source>
        <dbReference type="EMBL" id="KXJ90827.1"/>
    </source>
</evidence>
<evidence type="ECO:0000256" key="1">
    <source>
        <dbReference type="SAM" id="MobiDB-lite"/>
    </source>
</evidence>
<accession>A0A136J0U9</accession>
<keyword evidence="4" id="KW-1185">Reference proteome</keyword>
<dbReference type="AlphaFoldDB" id="A0A136J0U9"/>
<dbReference type="EMBL" id="KQ964251">
    <property type="protein sequence ID" value="KXJ90827.1"/>
    <property type="molecule type" value="Genomic_DNA"/>
</dbReference>
<dbReference type="Proteomes" id="UP000070501">
    <property type="component" value="Unassembled WGS sequence"/>
</dbReference>
<evidence type="ECO:0000256" key="2">
    <source>
        <dbReference type="SAM" id="SignalP"/>
    </source>
</evidence>
<reference evidence="4" key="1">
    <citation type="submission" date="2016-02" db="EMBL/GenBank/DDBJ databases">
        <title>Draft genome sequence of Microdochium bolleyi, a fungal endophyte of beachgrass.</title>
        <authorList>
            <consortium name="DOE Joint Genome Institute"/>
            <person name="David A.S."/>
            <person name="May G."/>
            <person name="Haridas S."/>
            <person name="Lim J."/>
            <person name="Wang M."/>
            <person name="Labutti K."/>
            <person name="Lipzen A."/>
            <person name="Barry K."/>
            <person name="Grigoriev I.V."/>
        </authorList>
    </citation>
    <scope>NUCLEOTIDE SEQUENCE [LARGE SCALE GENOMIC DNA]</scope>
    <source>
        <strain evidence="4">J235TASD1</strain>
    </source>
</reference>
<feature type="compositionally biased region" description="Low complexity" evidence="1">
    <location>
        <begin position="243"/>
        <end position="282"/>
    </location>
</feature>
<feature type="region of interest" description="Disordered" evidence="1">
    <location>
        <begin position="243"/>
        <end position="287"/>
    </location>
</feature>
<gene>
    <name evidence="3" type="ORF">Micbo1qcDRAFT_234114</name>
</gene>
<evidence type="ECO:0000313" key="4">
    <source>
        <dbReference type="Proteomes" id="UP000070501"/>
    </source>
</evidence>
<dbReference type="PANTHER" id="PTHR39599">
    <property type="entry name" value="GPI-ANCHORED PROTEIN (EUROFUNG)-RELATED-RELATED"/>
    <property type="match status" value="1"/>
</dbReference>
<proteinExistence type="predicted"/>
<name>A0A136J0U9_9PEZI</name>
<dbReference type="InParanoid" id="A0A136J0U9"/>
<dbReference type="PANTHER" id="PTHR39599:SF2">
    <property type="entry name" value="ANCHORED PROTEIN, PUTATIVE (AFU_ORTHOLOGUE AFUA_1G09650)-RELATED"/>
    <property type="match status" value="1"/>
</dbReference>
<dbReference type="OrthoDB" id="2426396at2759"/>
<feature type="signal peptide" evidence="2">
    <location>
        <begin position="1"/>
        <end position="26"/>
    </location>
</feature>
<evidence type="ECO:0008006" key="5">
    <source>
        <dbReference type="Google" id="ProtNLM"/>
    </source>
</evidence>
<feature type="chain" id="PRO_5007293354" description="GPI anchored protein" evidence="2">
    <location>
        <begin position="27"/>
        <end position="435"/>
    </location>
</feature>
<protein>
    <recommendedName>
        <fullName evidence="5">GPI anchored protein</fullName>
    </recommendedName>
</protein>
<organism evidence="3 4">
    <name type="scientific">Microdochium bolleyi</name>
    <dbReference type="NCBI Taxonomy" id="196109"/>
    <lineage>
        <taxon>Eukaryota</taxon>
        <taxon>Fungi</taxon>
        <taxon>Dikarya</taxon>
        <taxon>Ascomycota</taxon>
        <taxon>Pezizomycotina</taxon>
        <taxon>Sordariomycetes</taxon>
        <taxon>Xylariomycetidae</taxon>
        <taxon>Xylariales</taxon>
        <taxon>Microdochiaceae</taxon>
        <taxon>Microdochium</taxon>
    </lineage>
</organism>
<sequence length="435" mass="43900">MHQPPLLPTSLLQLLLISTAPLLARANEDVAPTAVRKMSLDEGEKLMPEYLAFAVSRQYPLSAPEAALLDSRAYSPAAAAFQPPWGIHLIPRSGSANNSPLLDARGGSEAAQRDVLARLQGRQFACPDNTSACTNIGQSGYCCAKGTTCFVVEGAPASGNVGCCPNGQNCLGSVGECTGGSTACAANVGGGCCIPGYVCANVGCIGSWVSLITQTTVTSTVVNQPTPTTVVTTVVVTVTPSIQPTTRTVTSTRTNEPPEPSTTTETTTDNPQPTNSPTTTSSRGSAIAPVLPTAPADYCPTGFYPCLAVAAGGGCCRTGRDCATTSCPPLPPMTTYTSNGVQVVVPVSDAEAAAGVLPTSTCAGGWFMCGKEAGPIAGCCPSGYQCGTASCTLVSGTPVATVNKELPSSGLSRAQLGSSLVATLVSAVLGALLVV</sequence>
<keyword evidence="2" id="KW-0732">Signal</keyword>